<evidence type="ECO:0000256" key="6">
    <source>
        <dbReference type="SAM" id="MobiDB-lite"/>
    </source>
</evidence>
<feature type="transmembrane region" description="Helical" evidence="7">
    <location>
        <begin position="196"/>
        <end position="218"/>
    </location>
</feature>
<keyword evidence="2" id="KW-0813">Transport</keyword>
<dbReference type="SUPFAM" id="SSF103473">
    <property type="entry name" value="MFS general substrate transporter"/>
    <property type="match status" value="1"/>
</dbReference>
<dbReference type="CDD" id="cd17321">
    <property type="entry name" value="MFS_MMR_MDR_like"/>
    <property type="match status" value="1"/>
</dbReference>
<keyword evidence="3 7" id="KW-0812">Transmembrane</keyword>
<keyword evidence="4 7" id="KW-1133">Transmembrane helix</keyword>
<feature type="transmembrane region" description="Helical" evidence="7">
    <location>
        <begin position="417"/>
        <end position="443"/>
    </location>
</feature>
<feature type="region of interest" description="Disordered" evidence="6">
    <location>
        <begin position="1"/>
        <end position="36"/>
    </location>
</feature>
<organism evidence="9 10">
    <name type="scientific">Bifidobacterium favimelis</name>
    <dbReference type="NCBI Taxonomy" id="3122979"/>
    <lineage>
        <taxon>Bacteria</taxon>
        <taxon>Bacillati</taxon>
        <taxon>Actinomycetota</taxon>
        <taxon>Actinomycetes</taxon>
        <taxon>Bifidobacteriales</taxon>
        <taxon>Bifidobacteriaceae</taxon>
        <taxon>Bifidobacterium</taxon>
    </lineage>
</organism>
<reference evidence="9 10" key="1">
    <citation type="submission" date="2024-02" db="EMBL/GenBank/DDBJ databases">
        <title>Bifidobacterium honeyensis sp. nov., isolated from the comb honey.</title>
        <authorList>
            <person name="Liu W."/>
            <person name="Li Y."/>
        </authorList>
    </citation>
    <scope>NUCLEOTIDE SEQUENCE [LARGE SCALE GENOMIC DNA]</scope>
    <source>
        <strain evidence="9 10">IMAU50988</strain>
    </source>
</reference>
<evidence type="ECO:0000256" key="1">
    <source>
        <dbReference type="ARBA" id="ARBA00004651"/>
    </source>
</evidence>
<evidence type="ECO:0000256" key="3">
    <source>
        <dbReference type="ARBA" id="ARBA00022692"/>
    </source>
</evidence>
<dbReference type="Proteomes" id="UP001373159">
    <property type="component" value="Unassembled WGS sequence"/>
</dbReference>
<protein>
    <submittedName>
        <fullName evidence="9">MFS transporter</fullName>
    </submittedName>
</protein>
<dbReference type="RefSeq" id="WP_340469286.1">
    <property type="nucleotide sequence ID" value="NZ_JBANBB010000001.1"/>
</dbReference>
<feature type="domain" description="Major facilitator superfamily (MFS) profile" evidence="8">
    <location>
        <begin position="44"/>
        <end position="572"/>
    </location>
</feature>
<feature type="transmembrane region" description="Helical" evidence="7">
    <location>
        <begin position="45"/>
        <end position="73"/>
    </location>
</feature>
<dbReference type="PANTHER" id="PTHR42718">
    <property type="entry name" value="MAJOR FACILITATOR SUPERFAMILY MULTIDRUG TRANSPORTER MFSC"/>
    <property type="match status" value="1"/>
</dbReference>
<comment type="caution">
    <text evidence="9">The sequence shown here is derived from an EMBL/GenBank/DDBJ whole genome shotgun (WGS) entry which is preliminary data.</text>
</comment>
<evidence type="ECO:0000259" key="8">
    <source>
        <dbReference type="PROSITE" id="PS50850"/>
    </source>
</evidence>
<dbReference type="InterPro" id="IPR011701">
    <property type="entry name" value="MFS"/>
</dbReference>
<feature type="transmembrane region" description="Helical" evidence="7">
    <location>
        <begin position="79"/>
        <end position="98"/>
    </location>
</feature>
<sequence length="579" mass="58675">MKEVSGSGLKQAPAIQKGKATGRAGEGRPSPDDGGGLTAPPWKALWVLALGLAMIVLDSSIVNVSIPAIISAIHIDLSTAQWVTALYSVILAALLLPSGRLGDMYGRKRILQVGTVIFVAGSIFAACAGNGTVLLLARVVQGIGGSLVMPSTLSTVSATFRGRYRATAFGVWGAVMSAAAAVGPLLGGIFTSTIGWRWIFLVNLPLGLIVFLASIPYVPESQAAGAGDGDRLGLFGDWAGIVLSALGSALVVFALIEGGTYGWVRPSATMALGPVSWSKKAAISPILPCLLLGLVLLAVFVHVELGRKRTGKIVVLDVTMFTIGTFGWGNLTAAIINAGQFAVIFILPLYLINARGLSSLQAGVVLAVMALGSVVSGGMARFVSARLGAGGTVQLGLGLEILGVAGSALLMNDSVGVWTIMVTLVVYGLGLGFASAQLTSLVLSGVPIEQSGQGSATQSTIRQWGTALGAAVSGSILSGAVGLVLPGRLAQVGGLSGGEAYGLTQALKSSAGNVIPVMRAQGVHGRFGSLGPAVTGALTDGFTRSGQLAMGFACLLLVIGLLASVQVRRAAQRAGADRA</sequence>
<evidence type="ECO:0000256" key="5">
    <source>
        <dbReference type="ARBA" id="ARBA00023136"/>
    </source>
</evidence>
<feature type="transmembrane region" description="Helical" evidence="7">
    <location>
        <begin position="548"/>
        <end position="565"/>
    </location>
</feature>
<dbReference type="PROSITE" id="PS50850">
    <property type="entry name" value="MFS"/>
    <property type="match status" value="1"/>
</dbReference>
<feature type="transmembrane region" description="Helical" evidence="7">
    <location>
        <begin position="464"/>
        <end position="485"/>
    </location>
</feature>
<dbReference type="Gene3D" id="1.20.1250.20">
    <property type="entry name" value="MFS general substrate transporter like domains"/>
    <property type="match status" value="1"/>
</dbReference>
<keyword evidence="10" id="KW-1185">Reference proteome</keyword>
<evidence type="ECO:0000256" key="2">
    <source>
        <dbReference type="ARBA" id="ARBA00022448"/>
    </source>
</evidence>
<gene>
    <name evidence="9" type="ORF">V8P97_04570</name>
</gene>
<feature type="transmembrane region" description="Helical" evidence="7">
    <location>
        <begin position="110"/>
        <end position="137"/>
    </location>
</feature>
<feature type="transmembrane region" description="Helical" evidence="7">
    <location>
        <begin position="335"/>
        <end position="352"/>
    </location>
</feature>
<proteinExistence type="predicted"/>
<feature type="transmembrane region" description="Helical" evidence="7">
    <location>
        <begin position="364"/>
        <end position="383"/>
    </location>
</feature>
<dbReference type="PANTHER" id="PTHR42718:SF9">
    <property type="entry name" value="MAJOR FACILITATOR SUPERFAMILY MULTIDRUG TRANSPORTER MFSC"/>
    <property type="match status" value="1"/>
</dbReference>
<dbReference type="InterPro" id="IPR020846">
    <property type="entry name" value="MFS_dom"/>
</dbReference>
<dbReference type="Pfam" id="PF07690">
    <property type="entry name" value="MFS_1"/>
    <property type="match status" value="1"/>
</dbReference>
<feature type="transmembrane region" description="Helical" evidence="7">
    <location>
        <begin position="281"/>
        <end position="301"/>
    </location>
</feature>
<dbReference type="InterPro" id="IPR036259">
    <property type="entry name" value="MFS_trans_sf"/>
</dbReference>
<keyword evidence="5 7" id="KW-0472">Membrane</keyword>
<accession>A0ABU8ZNB2</accession>
<dbReference type="EMBL" id="JBANBB010000001">
    <property type="protein sequence ID" value="MEK0306735.1"/>
    <property type="molecule type" value="Genomic_DNA"/>
</dbReference>
<evidence type="ECO:0000256" key="4">
    <source>
        <dbReference type="ARBA" id="ARBA00022989"/>
    </source>
</evidence>
<evidence type="ECO:0000313" key="9">
    <source>
        <dbReference type="EMBL" id="MEK0306735.1"/>
    </source>
</evidence>
<feature type="transmembrane region" description="Helical" evidence="7">
    <location>
        <begin position="238"/>
        <end position="261"/>
    </location>
</feature>
<feature type="transmembrane region" description="Helical" evidence="7">
    <location>
        <begin position="169"/>
        <end position="190"/>
    </location>
</feature>
<dbReference type="PRINTS" id="PR01036">
    <property type="entry name" value="TCRTETB"/>
</dbReference>
<evidence type="ECO:0000313" key="10">
    <source>
        <dbReference type="Proteomes" id="UP001373159"/>
    </source>
</evidence>
<evidence type="ECO:0000256" key="7">
    <source>
        <dbReference type="SAM" id="Phobius"/>
    </source>
</evidence>
<name>A0ABU8ZNB2_9BIFI</name>
<comment type="subcellular location">
    <subcellularLocation>
        <location evidence="1">Cell membrane</location>
        <topology evidence="1">Multi-pass membrane protein</topology>
    </subcellularLocation>
</comment>